<evidence type="ECO:0000313" key="10">
    <source>
        <dbReference type="EMBL" id="QKJ18425.1"/>
    </source>
</evidence>
<keyword evidence="7 8" id="KW-0472">Membrane</keyword>
<evidence type="ECO:0000313" key="11">
    <source>
        <dbReference type="Proteomes" id="UP000502498"/>
    </source>
</evidence>
<feature type="domain" description="ABC transmembrane type-1" evidence="9">
    <location>
        <begin position="106"/>
        <end position="304"/>
    </location>
</feature>
<dbReference type="InterPro" id="IPR000515">
    <property type="entry name" value="MetI-like"/>
</dbReference>
<dbReference type="PANTHER" id="PTHR43848">
    <property type="entry name" value="PUTRESCINE TRANSPORT SYSTEM PERMEASE PROTEIN POTI"/>
    <property type="match status" value="1"/>
</dbReference>
<dbReference type="GO" id="GO:0055085">
    <property type="term" value="P:transmembrane transport"/>
    <property type="evidence" value="ECO:0007669"/>
    <property type="project" value="InterPro"/>
</dbReference>
<sequence length="322" mass="34577">MPRHPRRPHRPRPRGGGIVTITKTEAIARIEEIDTGTKVRRARSPKSWSDIALNVWGVLVLLFLFAPIIVIVIYSFNSGRLLIAWDGFGFDAFATILEKPAIQNAVRVSLITAFFAAIIATALGTLAGIAMARHPGKWTWWFLGLLLFVSVTPEIVDAVALLPWMVFLGQDAGLTMFNDGLVRLSVGSSLFATAVVSYIVRARLIGQDANLEEASGDLYANPIATFLKVTLPLALPAVLAGFLLAFTLSLDNTVIAAFVQVSGTTPWPVYVLSAVRSGMRPEIAAVSTVMLLLTLVALALVALVLKRAGDSATEIARTMTGG</sequence>
<dbReference type="PANTHER" id="PTHR43848:SF2">
    <property type="entry name" value="PUTRESCINE TRANSPORT SYSTEM PERMEASE PROTEIN POTI"/>
    <property type="match status" value="1"/>
</dbReference>
<comment type="subcellular location">
    <subcellularLocation>
        <location evidence="1 8">Cell membrane</location>
        <topology evidence="1 8">Multi-pass membrane protein</topology>
    </subcellularLocation>
</comment>
<dbReference type="PROSITE" id="PS50928">
    <property type="entry name" value="ABC_TM1"/>
    <property type="match status" value="1"/>
</dbReference>
<organism evidence="10 11">
    <name type="scientific">Microbacterium hominis</name>
    <dbReference type="NCBI Taxonomy" id="162426"/>
    <lineage>
        <taxon>Bacteria</taxon>
        <taxon>Bacillati</taxon>
        <taxon>Actinomycetota</taxon>
        <taxon>Actinomycetes</taxon>
        <taxon>Micrococcales</taxon>
        <taxon>Microbacteriaceae</taxon>
        <taxon>Microbacterium</taxon>
    </lineage>
</organism>
<evidence type="ECO:0000256" key="5">
    <source>
        <dbReference type="ARBA" id="ARBA00022692"/>
    </source>
</evidence>
<dbReference type="Proteomes" id="UP000502498">
    <property type="component" value="Chromosome"/>
</dbReference>
<reference evidence="10 11" key="1">
    <citation type="submission" date="2020-05" db="EMBL/GenBank/DDBJ databases">
        <title>Strain PA2F3 complete genome.</title>
        <authorList>
            <person name="Kim Y.-S."/>
            <person name="Kim S.-J."/>
            <person name="Jung H.-k."/>
            <person name="Kim S.-E."/>
            <person name="Kim K.-H."/>
        </authorList>
    </citation>
    <scope>NUCLEOTIDE SEQUENCE [LARGE SCALE GENOMIC DNA]</scope>
    <source>
        <strain evidence="10 11">PA2F3</strain>
    </source>
</reference>
<feature type="transmembrane region" description="Helical" evidence="8">
    <location>
        <begin position="180"/>
        <end position="200"/>
    </location>
</feature>
<feature type="transmembrane region" description="Helical" evidence="8">
    <location>
        <begin position="110"/>
        <end position="132"/>
    </location>
</feature>
<dbReference type="Pfam" id="PF00528">
    <property type="entry name" value="BPD_transp_1"/>
    <property type="match status" value="1"/>
</dbReference>
<keyword evidence="6 8" id="KW-1133">Transmembrane helix</keyword>
<comment type="similarity">
    <text evidence="2">Belongs to the binding-protein-dependent transport system permease family. CysTW subfamily.</text>
</comment>
<evidence type="ECO:0000256" key="1">
    <source>
        <dbReference type="ARBA" id="ARBA00004651"/>
    </source>
</evidence>
<dbReference type="Gene3D" id="1.10.3720.10">
    <property type="entry name" value="MetI-like"/>
    <property type="match status" value="1"/>
</dbReference>
<feature type="transmembrane region" description="Helical" evidence="8">
    <location>
        <begin position="51"/>
        <end position="76"/>
    </location>
</feature>
<keyword evidence="4" id="KW-1003">Cell membrane</keyword>
<dbReference type="AlphaFoldDB" id="A0A7D4U366"/>
<dbReference type="GO" id="GO:0005886">
    <property type="term" value="C:plasma membrane"/>
    <property type="evidence" value="ECO:0007669"/>
    <property type="project" value="UniProtKB-SubCell"/>
</dbReference>
<evidence type="ECO:0000256" key="4">
    <source>
        <dbReference type="ARBA" id="ARBA00022475"/>
    </source>
</evidence>
<dbReference type="EMBL" id="CP054038">
    <property type="protein sequence ID" value="QKJ18425.1"/>
    <property type="molecule type" value="Genomic_DNA"/>
</dbReference>
<gene>
    <name evidence="10" type="ORF">HQM25_02785</name>
</gene>
<feature type="transmembrane region" description="Helical" evidence="8">
    <location>
        <begin position="283"/>
        <end position="305"/>
    </location>
</feature>
<evidence type="ECO:0000259" key="9">
    <source>
        <dbReference type="PROSITE" id="PS50928"/>
    </source>
</evidence>
<dbReference type="InterPro" id="IPR051789">
    <property type="entry name" value="Bact_Polyamine_Transport"/>
</dbReference>
<dbReference type="CDD" id="cd06261">
    <property type="entry name" value="TM_PBP2"/>
    <property type="match status" value="1"/>
</dbReference>
<name>A0A7D4U366_9MICO</name>
<evidence type="ECO:0000256" key="7">
    <source>
        <dbReference type="ARBA" id="ARBA00023136"/>
    </source>
</evidence>
<feature type="transmembrane region" description="Helical" evidence="8">
    <location>
        <begin position="220"/>
        <end position="246"/>
    </location>
</feature>
<evidence type="ECO:0000256" key="3">
    <source>
        <dbReference type="ARBA" id="ARBA00022448"/>
    </source>
</evidence>
<keyword evidence="5 8" id="KW-0812">Transmembrane</keyword>
<evidence type="ECO:0000256" key="2">
    <source>
        <dbReference type="ARBA" id="ARBA00007069"/>
    </source>
</evidence>
<accession>A0A7D4U366</accession>
<protein>
    <submittedName>
        <fullName evidence="10">ABC transporter permease</fullName>
    </submittedName>
</protein>
<proteinExistence type="inferred from homology"/>
<evidence type="ECO:0000256" key="6">
    <source>
        <dbReference type="ARBA" id="ARBA00022989"/>
    </source>
</evidence>
<dbReference type="InterPro" id="IPR035906">
    <property type="entry name" value="MetI-like_sf"/>
</dbReference>
<evidence type="ECO:0000256" key="8">
    <source>
        <dbReference type="RuleBase" id="RU363032"/>
    </source>
</evidence>
<dbReference type="SUPFAM" id="SSF161098">
    <property type="entry name" value="MetI-like"/>
    <property type="match status" value="1"/>
</dbReference>
<feature type="transmembrane region" description="Helical" evidence="8">
    <location>
        <begin position="138"/>
        <end position="168"/>
    </location>
</feature>
<keyword evidence="3 8" id="KW-0813">Transport</keyword>